<dbReference type="EMBL" id="FTOR01000006">
    <property type="protein sequence ID" value="SIT25001.1"/>
    <property type="molecule type" value="Genomic_DNA"/>
</dbReference>
<dbReference type="Proteomes" id="UP000186917">
    <property type="component" value="Unassembled WGS sequence"/>
</dbReference>
<keyword evidence="2" id="KW-1133">Transmembrane helix</keyword>
<gene>
    <name evidence="3" type="ORF">SAMN05421788_106223</name>
</gene>
<organism evidence="3 4">
    <name type="scientific">Filimonas lacunae</name>
    <dbReference type="NCBI Taxonomy" id="477680"/>
    <lineage>
        <taxon>Bacteria</taxon>
        <taxon>Pseudomonadati</taxon>
        <taxon>Bacteroidota</taxon>
        <taxon>Chitinophagia</taxon>
        <taxon>Chitinophagales</taxon>
        <taxon>Chitinophagaceae</taxon>
        <taxon>Filimonas</taxon>
    </lineage>
</organism>
<feature type="transmembrane region" description="Helical" evidence="2">
    <location>
        <begin position="116"/>
        <end position="134"/>
    </location>
</feature>
<evidence type="ECO:0000256" key="2">
    <source>
        <dbReference type="SAM" id="Phobius"/>
    </source>
</evidence>
<feature type="transmembrane region" description="Helical" evidence="2">
    <location>
        <begin position="7"/>
        <end position="28"/>
    </location>
</feature>
<keyword evidence="2" id="KW-0472">Membrane</keyword>
<accession>A0A1N7QQ58</accession>
<feature type="region of interest" description="Disordered" evidence="1">
    <location>
        <begin position="144"/>
        <end position="165"/>
    </location>
</feature>
<feature type="compositionally biased region" description="Basic residues" evidence="1">
    <location>
        <begin position="147"/>
        <end position="165"/>
    </location>
</feature>
<proteinExistence type="predicted"/>
<evidence type="ECO:0000313" key="3">
    <source>
        <dbReference type="EMBL" id="SIT25001.1"/>
    </source>
</evidence>
<keyword evidence="2" id="KW-0812">Transmembrane</keyword>
<protein>
    <submittedName>
        <fullName evidence="3">Uncharacterized protein</fullName>
    </submittedName>
</protein>
<dbReference type="STRING" id="477680.SAMN05421788_106223"/>
<dbReference type="RefSeq" id="WP_076380419.1">
    <property type="nucleotide sequence ID" value="NZ_AP017422.1"/>
</dbReference>
<name>A0A1N7QQ58_9BACT</name>
<dbReference type="AlphaFoldDB" id="A0A1N7QQ58"/>
<evidence type="ECO:0000313" key="4">
    <source>
        <dbReference type="Proteomes" id="UP000186917"/>
    </source>
</evidence>
<reference evidence="4" key="1">
    <citation type="submission" date="2017-01" db="EMBL/GenBank/DDBJ databases">
        <authorList>
            <person name="Varghese N."/>
            <person name="Submissions S."/>
        </authorList>
    </citation>
    <scope>NUCLEOTIDE SEQUENCE [LARGE SCALE GENOMIC DNA]</scope>
    <source>
        <strain evidence="4">DSM 21054</strain>
    </source>
</reference>
<evidence type="ECO:0000256" key="1">
    <source>
        <dbReference type="SAM" id="MobiDB-lite"/>
    </source>
</evidence>
<sequence length="165" mass="19095">MKTINRAIAGVCVLCFSVLLVFLSYCFVRDVVFVYTNESTVGYFEKVDRKYKTIYLHYYNAFEYKEVKAATHVRRGLLEDLGDAMSETVYYQRWFDVVYLEGDAAKPTTMKLVLDFIGLIMLVFPVYTSGKLLIKGGKVFSRERNKSKGRSRKQLGKSGRMYKHS</sequence>
<keyword evidence="4" id="KW-1185">Reference proteome</keyword>